<feature type="compositionally biased region" description="Basic and acidic residues" evidence="1">
    <location>
        <begin position="1"/>
        <end position="18"/>
    </location>
</feature>
<feature type="compositionally biased region" description="Basic and acidic residues" evidence="1">
    <location>
        <begin position="51"/>
        <end position="89"/>
    </location>
</feature>
<dbReference type="GeneID" id="113058734"/>
<proteinExistence type="predicted"/>
<accession>A0A6P6LGT3</accession>
<dbReference type="PANTHER" id="PTHR46601:SF2">
    <property type="entry name" value="UBIQUITIN-LIKE PROTEASE FAMILY PROFILE DOMAIN-CONTAINING PROTEIN"/>
    <property type="match status" value="1"/>
</dbReference>
<dbReference type="Proteomes" id="UP000515129">
    <property type="component" value="Chromosome 40"/>
</dbReference>
<evidence type="ECO:0000256" key="1">
    <source>
        <dbReference type="SAM" id="MobiDB-lite"/>
    </source>
</evidence>
<dbReference type="KEGG" id="caua:113066044"/>
<dbReference type="KEGG" id="caua:113058734"/>
<gene>
    <name evidence="3" type="primary">LOC113058734</name>
    <name evidence="4" type="synonym">LOC113066044</name>
</gene>
<dbReference type="Proteomes" id="UP000515129">
    <property type="component" value="Chromosome 49"/>
</dbReference>
<dbReference type="RefSeq" id="XP_026082692.1">
    <property type="nucleotide sequence ID" value="XM_026226907.1"/>
</dbReference>
<feature type="compositionally biased region" description="Basic residues" evidence="1">
    <location>
        <begin position="138"/>
        <end position="159"/>
    </location>
</feature>
<feature type="region of interest" description="Disordered" evidence="1">
    <location>
        <begin position="1"/>
        <end position="177"/>
    </location>
</feature>
<keyword evidence="2" id="KW-1185">Reference proteome</keyword>
<feature type="compositionally biased region" description="Basic residues" evidence="1">
    <location>
        <begin position="109"/>
        <end position="130"/>
    </location>
</feature>
<dbReference type="RefSeq" id="XP_026093416.1">
    <property type="nucleotide sequence ID" value="XM_026237631.1"/>
</dbReference>
<evidence type="ECO:0000313" key="4">
    <source>
        <dbReference type="RefSeq" id="XP_026093416.1"/>
    </source>
</evidence>
<dbReference type="AlphaFoldDB" id="A0A6P6LGT3"/>
<organism evidence="2 3">
    <name type="scientific">Carassius auratus</name>
    <name type="common">Goldfish</name>
    <dbReference type="NCBI Taxonomy" id="7957"/>
    <lineage>
        <taxon>Eukaryota</taxon>
        <taxon>Metazoa</taxon>
        <taxon>Chordata</taxon>
        <taxon>Craniata</taxon>
        <taxon>Vertebrata</taxon>
        <taxon>Euteleostomi</taxon>
        <taxon>Actinopterygii</taxon>
        <taxon>Neopterygii</taxon>
        <taxon>Teleostei</taxon>
        <taxon>Ostariophysi</taxon>
        <taxon>Cypriniformes</taxon>
        <taxon>Cyprinidae</taxon>
        <taxon>Cyprininae</taxon>
        <taxon>Carassius</taxon>
    </lineage>
</organism>
<dbReference type="PANTHER" id="PTHR46601">
    <property type="entry name" value="ULP_PROTEASE DOMAIN-CONTAINING PROTEIN"/>
    <property type="match status" value="1"/>
</dbReference>
<name>A0A6P6LGT3_CARAU</name>
<evidence type="ECO:0000313" key="2">
    <source>
        <dbReference type="Proteomes" id="UP000515129"/>
    </source>
</evidence>
<sequence>MARQKLSVEDQRRRNREYQRKRREKLNSDQESKHALQEKERQRWKKRVKDKKVIQIDEMGDRAKRNQRKYWREAQKRSREKRSIEDAVLRAHTPPDSPQDQDIQEYNARHSRQSLRQKRERSKTRKRHSREIKTLKEKLKKVTKQRNKLRKKIYRRRNATNKTPLDSPGTETKKMLSESNIRNPKIKKVLLFHNILRRELKKNKQTPGPRRQEPALSVSSGKILKKYRLLHQIHQFGITYKLIRGKKQTKKKPTFLKGITETVKDFFLNSARVTTDKTDTITRNKIKQQRMILADSMINLHSDFLISNPTVKLSYSSFCSLKPFYITAPKASDRKTCLCQKHENAYLILEVLRMSGVVKSNKLDDSFQLVCCSPASEACLLRTCSRCVNKGTVTTQEQDKIHVQWKQWERVQEETVNGINTKLVQHSGSLSKLIKLYEQILRNETTTHVCLVRNQSKAYRNTIETCEESTAIVHVDFSEFWRCKYQSEVQACHFGQNLPQLTLHTGMYYIKGGKAGFCTLSESKRQDAAAIWTHMDPVLKDIKTRYPQVTTVHFWSDGPSKQYKNKKNFFLLSCIPPTLGFERATWNFFPTSHGKGTPDGIGGTVKRTADNLVLRGNDVTDGHTFFVKVSNSLKSIQLYHIAEEDMQRYDTLLMHPLKQVPSTRKIHQVIPHENRIQHRQLSCFCSKMLVCQCFSPATFYFHGYPEEQQSDTRRAGKKRPLAMLLEEMEKEMVGGEDVMEEELDEEPLKSPEGTVTVTTVSSLNNGDWLAVVYDDHWWLAKTIAVDTEHQDVKVEFLHPHGPTAKYQPKLLTKDVCFCPVKDIIVKLMGIASPVKLRKREIYSIAPDVMDFIEREHVRRLLPKA</sequence>
<dbReference type="OrthoDB" id="8948350at2759"/>
<feature type="compositionally biased region" description="Basic and acidic residues" evidence="1">
    <location>
        <begin position="25"/>
        <end position="41"/>
    </location>
</feature>
<evidence type="ECO:0000313" key="3">
    <source>
        <dbReference type="RefSeq" id="XP_026082692.1"/>
    </source>
</evidence>
<protein>
    <submittedName>
        <fullName evidence="3">Uncharacterized protein LOC113058734</fullName>
    </submittedName>
    <submittedName>
        <fullName evidence="4">Uncharacterized protein LOC113066044</fullName>
    </submittedName>
</protein>
<reference evidence="3 4" key="1">
    <citation type="submission" date="2025-04" db="UniProtKB">
        <authorList>
            <consortium name="RefSeq"/>
        </authorList>
    </citation>
    <scope>IDENTIFICATION</scope>
    <source>
        <strain evidence="3 4">Wakin</strain>
        <tissue evidence="3 4">Muscle</tissue>
    </source>
</reference>